<feature type="transmembrane region" description="Helical" evidence="9">
    <location>
        <begin position="363"/>
        <end position="381"/>
    </location>
</feature>
<evidence type="ECO:0000256" key="6">
    <source>
        <dbReference type="ARBA" id="ARBA00023136"/>
    </source>
</evidence>
<dbReference type="Gene3D" id="1.20.1070.10">
    <property type="entry name" value="Rhodopsin 7-helix transmembrane proteins"/>
    <property type="match status" value="3"/>
</dbReference>
<evidence type="ECO:0000256" key="8">
    <source>
        <dbReference type="ARBA" id="ARBA00023224"/>
    </source>
</evidence>
<feature type="transmembrane region" description="Helical" evidence="9">
    <location>
        <begin position="521"/>
        <end position="544"/>
    </location>
</feature>
<gene>
    <name evidence="11" type="ORF">PLOB_00012098</name>
</gene>
<evidence type="ECO:0000256" key="4">
    <source>
        <dbReference type="ARBA" id="ARBA00022989"/>
    </source>
</evidence>
<keyword evidence="6 9" id="KW-0472">Membrane</keyword>
<keyword evidence="2" id="KW-1003">Cell membrane</keyword>
<feature type="transmembrane region" description="Helical" evidence="9">
    <location>
        <begin position="40"/>
        <end position="60"/>
    </location>
</feature>
<dbReference type="InterPro" id="IPR017452">
    <property type="entry name" value="GPCR_Rhodpsn_7TM"/>
</dbReference>
<feature type="transmembrane region" description="Helical" evidence="9">
    <location>
        <begin position="668"/>
        <end position="695"/>
    </location>
</feature>
<organism evidence="11 12">
    <name type="scientific">Porites lobata</name>
    <dbReference type="NCBI Taxonomy" id="104759"/>
    <lineage>
        <taxon>Eukaryota</taxon>
        <taxon>Metazoa</taxon>
        <taxon>Cnidaria</taxon>
        <taxon>Anthozoa</taxon>
        <taxon>Hexacorallia</taxon>
        <taxon>Scleractinia</taxon>
        <taxon>Fungiina</taxon>
        <taxon>Poritidae</taxon>
        <taxon>Porites</taxon>
    </lineage>
</organism>
<dbReference type="PRINTS" id="PR00237">
    <property type="entry name" value="GPCRRHODOPSN"/>
</dbReference>
<sequence length="817" mass="93934">METWFWILGCVLSFLAVTGNGFIIFLVYSRRNLRTKTNAFIVSLAVADFCVGLSVVPSSFACDVTNTCDWPKVFPSWDDVVRWLFSYLSVLNLCSLVLDRYIAIVKPFKYITFMTRSRVIQVITSCWIASFTLVAFKTALRLCCETPLTSIVAVVVLMISMEIVPCVLQIFCFVSMLLHVWKHNRSARTLAKQLSFNHGISFKTHHERSAVVMMSIVIGVFVVCYGIYLRCSLVVLSDTNASCKDEQYKTPVLVLNSAINPLSYAFFKRDIKKEFKRLIDAWLVSFISNHHWKWIYNLPRLQQTKSWHQNQRVYLLDRFIAIVHPLKYITFMTRRRITQVISFSWFLTVRINAIFFCNRSQDLFKGVLITFHFMLFSGWGVRLEQNALLFVPYIWLSIRFFEFLASVVSGGGKTRSGTEKRCSHNLQSGGRVCDVRADFGLLVSLKFLCLGLLTRVLVFQWFVQVCTLLSIPTMKVLSYQNITHTEFTVILFPRSVNPNIKRFRFVSEQRETKKRDFRATWFWILGWVLSFLAIAGNGITIYLVCSRGSLRTKTNAFIVSLAVADLCVGLGVIPSLLACDVTNTCYWPKVFPSWIDVIRWLFSYLSVLNLCSLVLDRYIAIIKPFKYITFMTRSRVIQVITSCWIASFTLVALKTALRLCCETPLTSIVAVAVLMISMEIIPCILQILCFVSMLLHVWKHDRSARTLAKQLRFNHRISFKTHHEKSAVIMMGIVIGVFVVCYGIYLRCSLVVLSDTNASCKDEQYKIPVLVLNSAINPLSYAFFKRDIKKEFKRLTGKVVFKKSNQVEPSTYTLDHF</sequence>
<feature type="transmembrane region" description="Helical" evidence="9">
    <location>
        <begin position="439"/>
        <end position="463"/>
    </location>
</feature>
<feature type="transmembrane region" description="Helical" evidence="9">
    <location>
        <begin position="337"/>
        <end position="356"/>
    </location>
</feature>
<dbReference type="InterPro" id="IPR000276">
    <property type="entry name" value="GPCR_Rhodpsn"/>
</dbReference>
<dbReference type="PANTHER" id="PTHR24249">
    <property type="entry name" value="HISTAMINE RECEPTOR-RELATED G-PROTEIN COUPLED RECEPTOR"/>
    <property type="match status" value="1"/>
</dbReference>
<dbReference type="SMART" id="SM01381">
    <property type="entry name" value="7TM_GPCR_Srsx"/>
    <property type="match status" value="1"/>
</dbReference>
<feature type="domain" description="G-protein coupled receptors family 1 profile" evidence="10">
    <location>
        <begin position="536"/>
        <end position="781"/>
    </location>
</feature>
<reference evidence="11 12" key="1">
    <citation type="submission" date="2022-05" db="EMBL/GenBank/DDBJ databases">
        <authorList>
            <consortium name="Genoscope - CEA"/>
            <person name="William W."/>
        </authorList>
    </citation>
    <scope>NUCLEOTIDE SEQUENCE [LARGE SCALE GENOMIC DNA]</scope>
</reference>
<feature type="transmembrane region" description="Helical" evidence="9">
    <location>
        <begin position="765"/>
        <end position="784"/>
    </location>
</feature>
<feature type="transmembrane region" description="Helical" evidence="9">
    <location>
        <begin position="119"/>
        <end position="139"/>
    </location>
</feature>
<feature type="transmembrane region" description="Helical" evidence="9">
    <location>
        <begin position="636"/>
        <end position="656"/>
    </location>
</feature>
<feature type="transmembrane region" description="Helical" evidence="9">
    <location>
        <begin position="393"/>
        <end position="411"/>
    </location>
</feature>
<feature type="transmembrane region" description="Helical" evidence="9">
    <location>
        <begin position="6"/>
        <end position="28"/>
    </location>
</feature>
<evidence type="ECO:0000256" key="7">
    <source>
        <dbReference type="ARBA" id="ARBA00023170"/>
    </source>
</evidence>
<evidence type="ECO:0000256" key="3">
    <source>
        <dbReference type="ARBA" id="ARBA00022692"/>
    </source>
</evidence>
<evidence type="ECO:0000256" key="2">
    <source>
        <dbReference type="ARBA" id="ARBA00022475"/>
    </source>
</evidence>
<feature type="transmembrane region" description="Helical" evidence="9">
    <location>
        <begin position="80"/>
        <end position="98"/>
    </location>
</feature>
<keyword evidence="8" id="KW-0807">Transducer</keyword>
<evidence type="ECO:0000259" key="10">
    <source>
        <dbReference type="PROSITE" id="PS50262"/>
    </source>
</evidence>
<evidence type="ECO:0000256" key="9">
    <source>
        <dbReference type="SAM" id="Phobius"/>
    </source>
</evidence>
<comment type="subcellular location">
    <subcellularLocation>
        <location evidence="1">Cell membrane</location>
        <topology evidence="1">Multi-pass membrane protein</topology>
    </subcellularLocation>
</comment>
<evidence type="ECO:0000313" key="12">
    <source>
        <dbReference type="Proteomes" id="UP001159405"/>
    </source>
</evidence>
<dbReference type="PANTHER" id="PTHR24249:SF372">
    <property type="entry name" value="G-PROTEIN COUPLED RECEPTORS FAMILY 1 PROFILE DOMAIN-CONTAINING PROTEIN"/>
    <property type="match status" value="1"/>
</dbReference>
<feature type="domain" description="G-protein coupled receptors family 1 profile" evidence="10">
    <location>
        <begin position="19"/>
        <end position="264"/>
    </location>
</feature>
<dbReference type="PROSITE" id="PS50262">
    <property type="entry name" value="G_PROTEIN_RECEP_F1_2"/>
    <property type="match status" value="2"/>
</dbReference>
<keyword evidence="5" id="KW-0297">G-protein coupled receptor</keyword>
<dbReference type="SUPFAM" id="SSF81321">
    <property type="entry name" value="Family A G protein-coupled receptor-like"/>
    <property type="match status" value="3"/>
</dbReference>
<protein>
    <recommendedName>
        <fullName evidence="10">G-protein coupled receptors family 1 profile domain-containing protein</fullName>
    </recommendedName>
</protein>
<feature type="transmembrane region" description="Helical" evidence="9">
    <location>
        <begin position="556"/>
        <end position="577"/>
    </location>
</feature>
<feature type="transmembrane region" description="Helical" evidence="9">
    <location>
        <begin position="151"/>
        <end position="178"/>
    </location>
</feature>
<dbReference type="Proteomes" id="UP001159405">
    <property type="component" value="Unassembled WGS sequence"/>
</dbReference>
<dbReference type="Pfam" id="PF00001">
    <property type="entry name" value="7tm_1"/>
    <property type="match status" value="2"/>
</dbReference>
<dbReference type="CDD" id="cd00637">
    <property type="entry name" value="7tm_classA_rhodopsin-like"/>
    <property type="match status" value="2"/>
</dbReference>
<evidence type="ECO:0000313" key="11">
    <source>
        <dbReference type="EMBL" id="CAH3171732.1"/>
    </source>
</evidence>
<keyword evidence="4 9" id="KW-1133">Transmembrane helix</keyword>
<keyword evidence="3 9" id="KW-0812">Transmembrane</keyword>
<feature type="transmembrane region" description="Helical" evidence="9">
    <location>
        <begin position="726"/>
        <end position="745"/>
    </location>
</feature>
<feature type="transmembrane region" description="Helical" evidence="9">
    <location>
        <begin position="210"/>
        <end position="228"/>
    </location>
</feature>
<comment type="caution">
    <text evidence="11">The sequence shown here is derived from an EMBL/GenBank/DDBJ whole genome shotgun (WGS) entry which is preliminary data.</text>
</comment>
<keyword evidence="12" id="KW-1185">Reference proteome</keyword>
<evidence type="ECO:0000256" key="5">
    <source>
        <dbReference type="ARBA" id="ARBA00023040"/>
    </source>
</evidence>
<accession>A0ABN8QYY5</accession>
<feature type="transmembrane region" description="Helical" evidence="9">
    <location>
        <begin position="597"/>
        <end position="615"/>
    </location>
</feature>
<proteinExistence type="predicted"/>
<keyword evidence="7" id="KW-0675">Receptor</keyword>
<dbReference type="InterPro" id="IPR050569">
    <property type="entry name" value="TAAR"/>
</dbReference>
<evidence type="ECO:0000256" key="1">
    <source>
        <dbReference type="ARBA" id="ARBA00004651"/>
    </source>
</evidence>
<name>A0ABN8QYY5_9CNID</name>
<dbReference type="EMBL" id="CALNXK010000166">
    <property type="protein sequence ID" value="CAH3171732.1"/>
    <property type="molecule type" value="Genomic_DNA"/>
</dbReference>